<reference evidence="3 4" key="1">
    <citation type="submission" date="2020-08" db="EMBL/GenBank/DDBJ databases">
        <title>Plant Genome Project.</title>
        <authorList>
            <person name="Zhang R.-G."/>
        </authorList>
    </citation>
    <scope>NUCLEOTIDE SEQUENCE [LARGE SCALE GENOMIC DNA]</scope>
    <source>
        <tissue evidence="3">Rhizome</tissue>
    </source>
</reference>
<dbReference type="Pfam" id="PF04520">
    <property type="entry name" value="Senescence_reg"/>
    <property type="match status" value="1"/>
</dbReference>
<evidence type="ECO:0000256" key="2">
    <source>
        <dbReference type="SAM" id="MobiDB-lite"/>
    </source>
</evidence>
<gene>
    <name evidence="3" type="ORF">ZIOFF_006079</name>
</gene>
<keyword evidence="4" id="KW-1185">Reference proteome</keyword>
<dbReference type="InterPro" id="IPR007608">
    <property type="entry name" value="Senescence_reg_S40"/>
</dbReference>
<evidence type="ECO:0000256" key="1">
    <source>
        <dbReference type="ARBA" id="ARBA00034773"/>
    </source>
</evidence>
<comment type="caution">
    <text evidence="3">The sequence shown here is derived from an EMBL/GenBank/DDBJ whole genome shotgun (WGS) entry which is preliminary data.</text>
</comment>
<feature type="compositionally biased region" description="Acidic residues" evidence="2">
    <location>
        <begin position="267"/>
        <end position="278"/>
    </location>
</feature>
<dbReference type="AlphaFoldDB" id="A0A8J5LN26"/>
<organism evidence="3 4">
    <name type="scientific">Zingiber officinale</name>
    <name type="common">Ginger</name>
    <name type="synonym">Amomum zingiber</name>
    <dbReference type="NCBI Taxonomy" id="94328"/>
    <lineage>
        <taxon>Eukaryota</taxon>
        <taxon>Viridiplantae</taxon>
        <taxon>Streptophyta</taxon>
        <taxon>Embryophyta</taxon>
        <taxon>Tracheophyta</taxon>
        <taxon>Spermatophyta</taxon>
        <taxon>Magnoliopsida</taxon>
        <taxon>Liliopsida</taxon>
        <taxon>Zingiberales</taxon>
        <taxon>Zingiberaceae</taxon>
        <taxon>Zingiber</taxon>
    </lineage>
</organism>
<dbReference type="EMBL" id="JACMSC010000002">
    <property type="protein sequence ID" value="KAG6532240.1"/>
    <property type="molecule type" value="Genomic_DNA"/>
</dbReference>
<dbReference type="Proteomes" id="UP000734854">
    <property type="component" value="Unassembled WGS sequence"/>
</dbReference>
<proteinExistence type="inferred from homology"/>
<protein>
    <submittedName>
        <fullName evidence="3">Uncharacterized protein</fullName>
    </submittedName>
</protein>
<accession>A0A8J5LN26</accession>
<sequence>MVVSCSPSFCGNRELRHCCELWPRTRNQRAANSGLALGCESRPLRLLLGSESWPQAPTQLQIAALSSGLSGEGARFERGTGRPSRISMQPSPETVVKKLQENQFTLWSSTLHFLAWCSKLELTNLIPKRFNLTSEQDHHQPPKTRQIVQCLSSTSCSSHTTNTQLWLIASNMASNDEDFEEEEVWATAVDSRDQPSPKQSATGKGLKCHTCATTSTRSLSSGARMIPCGRTVSRSTAPVSIPDWSKIYKHGRGTHAEETGGRKNDDVNDDEEEGDNEDDRAPPHEWLAKKMAKTQISSSSVCEGAGRTLKGRDLSKVRNAVLTKTGFLESLLIPIIDVASFRLLNQRFGPLKPSQTQIATMHCLISGIRSSDIAHQWLDAASNGFALLNQLPIGFESPNLDFDPNEFSDNLSNK</sequence>
<dbReference type="PANTHER" id="PTHR33083">
    <property type="entry name" value="EXPRESSED PROTEIN"/>
    <property type="match status" value="1"/>
</dbReference>
<feature type="region of interest" description="Disordered" evidence="2">
    <location>
        <begin position="250"/>
        <end position="283"/>
    </location>
</feature>
<dbReference type="GO" id="GO:0010150">
    <property type="term" value="P:leaf senescence"/>
    <property type="evidence" value="ECO:0007669"/>
    <property type="project" value="UniProtKB-ARBA"/>
</dbReference>
<evidence type="ECO:0000313" key="3">
    <source>
        <dbReference type="EMBL" id="KAG6532240.1"/>
    </source>
</evidence>
<comment type="similarity">
    <text evidence="1">Belongs to the senescence regulator S40 family.</text>
</comment>
<feature type="compositionally biased region" description="Basic and acidic residues" evidence="2">
    <location>
        <begin position="254"/>
        <end position="266"/>
    </location>
</feature>
<evidence type="ECO:0000313" key="4">
    <source>
        <dbReference type="Proteomes" id="UP000734854"/>
    </source>
</evidence>
<feature type="region of interest" description="Disordered" evidence="2">
    <location>
        <begin position="187"/>
        <end position="206"/>
    </location>
</feature>
<name>A0A8J5LN26_ZINOF</name>
<dbReference type="PANTHER" id="PTHR33083:SF103">
    <property type="entry name" value="SENESCENCE REGULATOR"/>
    <property type="match status" value="1"/>
</dbReference>